<keyword evidence="2" id="KW-1185">Reference proteome</keyword>
<evidence type="ECO:0000313" key="1">
    <source>
        <dbReference type="EMBL" id="KYN33016.1"/>
    </source>
</evidence>
<organism evidence="1 2">
    <name type="scientific">Trachymyrmex septentrionalis</name>
    <dbReference type="NCBI Taxonomy" id="34720"/>
    <lineage>
        <taxon>Eukaryota</taxon>
        <taxon>Metazoa</taxon>
        <taxon>Ecdysozoa</taxon>
        <taxon>Arthropoda</taxon>
        <taxon>Hexapoda</taxon>
        <taxon>Insecta</taxon>
        <taxon>Pterygota</taxon>
        <taxon>Neoptera</taxon>
        <taxon>Endopterygota</taxon>
        <taxon>Hymenoptera</taxon>
        <taxon>Apocrita</taxon>
        <taxon>Aculeata</taxon>
        <taxon>Formicoidea</taxon>
        <taxon>Formicidae</taxon>
        <taxon>Myrmicinae</taxon>
        <taxon>Trachymyrmex</taxon>
    </lineage>
</organism>
<accession>A0A195EXZ0</accession>
<proteinExistence type="predicted"/>
<gene>
    <name evidence="1" type="ORF">ALC56_12650</name>
</gene>
<dbReference type="AlphaFoldDB" id="A0A195EXZ0"/>
<sequence length="62" mass="7083">DITRVNEYHDGVFRNVYISTSWLLMAASYHVHNGSLQIYKNIGQSRCAQSILVDTSLLKNLK</sequence>
<dbReference type="EMBL" id="KQ981920">
    <property type="protein sequence ID" value="KYN33016.1"/>
    <property type="molecule type" value="Genomic_DNA"/>
</dbReference>
<protein>
    <submittedName>
        <fullName evidence="1">Uncharacterized protein</fullName>
    </submittedName>
</protein>
<name>A0A195EXZ0_9HYME</name>
<dbReference type="Proteomes" id="UP000078541">
    <property type="component" value="Unassembled WGS sequence"/>
</dbReference>
<feature type="non-terminal residue" evidence="1">
    <location>
        <position position="1"/>
    </location>
</feature>
<evidence type="ECO:0000313" key="2">
    <source>
        <dbReference type="Proteomes" id="UP000078541"/>
    </source>
</evidence>
<reference evidence="1 2" key="1">
    <citation type="submission" date="2016-03" db="EMBL/GenBank/DDBJ databases">
        <title>Trachymyrmex septentrionalis WGS genome.</title>
        <authorList>
            <person name="Nygaard S."/>
            <person name="Hu H."/>
            <person name="Boomsma J."/>
            <person name="Zhang G."/>
        </authorList>
    </citation>
    <scope>NUCLEOTIDE SEQUENCE [LARGE SCALE GENOMIC DNA]</scope>
    <source>
        <strain evidence="1">Tsep2-gDNA-1</strain>
        <tissue evidence="1">Whole body</tissue>
    </source>
</reference>